<proteinExistence type="predicted"/>
<evidence type="ECO:0000256" key="1">
    <source>
        <dbReference type="SAM" id="MobiDB-lite"/>
    </source>
</evidence>
<dbReference type="AlphaFoldDB" id="A0A4Y2CS83"/>
<dbReference type="EMBL" id="BGPR01000230">
    <property type="protein sequence ID" value="GBM06528.1"/>
    <property type="molecule type" value="Genomic_DNA"/>
</dbReference>
<accession>A0A4Y2CS83</accession>
<evidence type="ECO:0000313" key="3">
    <source>
        <dbReference type="Proteomes" id="UP000499080"/>
    </source>
</evidence>
<reference evidence="2 3" key="1">
    <citation type="journal article" date="2019" name="Sci. Rep.">
        <title>Orb-weaving spider Araneus ventricosus genome elucidates the spidroin gene catalogue.</title>
        <authorList>
            <person name="Kono N."/>
            <person name="Nakamura H."/>
            <person name="Ohtoshi R."/>
            <person name="Moran D.A.P."/>
            <person name="Shinohara A."/>
            <person name="Yoshida Y."/>
            <person name="Fujiwara M."/>
            <person name="Mori M."/>
            <person name="Tomita M."/>
            <person name="Arakawa K."/>
        </authorList>
    </citation>
    <scope>NUCLEOTIDE SEQUENCE [LARGE SCALE GENOMIC DNA]</scope>
</reference>
<organism evidence="2 3">
    <name type="scientific">Araneus ventricosus</name>
    <name type="common">Orbweaver spider</name>
    <name type="synonym">Epeira ventricosa</name>
    <dbReference type="NCBI Taxonomy" id="182803"/>
    <lineage>
        <taxon>Eukaryota</taxon>
        <taxon>Metazoa</taxon>
        <taxon>Ecdysozoa</taxon>
        <taxon>Arthropoda</taxon>
        <taxon>Chelicerata</taxon>
        <taxon>Arachnida</taxon>
        <taxon>Araneae</taxon>
        <taxon>Araneomorphae</taxon>
        <taxon>Entelegynae</taxon>
        <taxon>Araneoidea</taxon>
        <taxon>Araneidae</taxon>
        <taxon>Araneus</taxon>
    </lineage>
</organism>
<protein>
    <submittedName>
        <fullName evidence="2">Uncharacterized protein</fullName>
    </submittedName>
</protein>
<dbReference type="Proteomes" id="UP000499080">
    <property type="component" value="Unassembled WGS sequence"/>
</dbReference>
<keyword evidence="3" id="KW-1185">Reference proteome</keyword>
<sequence length="114" mass="13217">MDCMEFCVVYNAQDSNNGGGYSKDELYSMKENFIEKMKECSNKSDDALKKPWTNATIEEAFREILGSNNPEKKKTSRQYRLTRKDDTMKVGKKKSLIRKRRSNENPVVVIIPVE</sequence>
<feature type="region of interest" description="Disordered" evidence="1">
    <location>
        <begin position="63"/>
        <end position="98"/>
    </location>
</feature>
<gene>
    <name evidence="2" type="ORF">AVEN_150364_1</name>
</gene>
<evidence type="ECO:0000313" key="2">
    <source>
        <dbReference type="EMBL" id="GBM06528.1"/>
    </source>
</evidence>
<comment type="caution">
    <text evidence="2">The sequence shown here is derived from an EMBL/GenBank/DDBJ whole genome shotgun (WGS) entry which is preliminary data.</text>
</comment>
<name>A0A4Y2CS83_ARAVE</name>